<organism evidence="2 3">
    <name type="scientific">Lineolata rhizophorae</name>
    <dbReference type="NCBI Taxonomy" id="578093"/>
    <lineage>
        <taxon>Eukaryota</taxon>
        <taxon>Fungi</taxon>
        <taxon>Dikarya</taxon>
        <taxon>Ascomycota</taxon>
        <taxon>Pezizomycotina</taxon>
        <taxon>Dothideomycetes</taxon>
        <taxon>Dothideomycetes incertae sedis</taxon>
        <taxon>Lineolatales</taxon>
        <taxon>Lineolataceae</taxon>
        <taxon>Lineolata</taxon>
    </lineage>
</organism>
<feature type="compositionally biased region" description="Polar residues" evidence="1">
    <location>
        <begin position="105"/>
        <end position="114"/>
    </location>
</feature>
<dbReference type="OrthoDB" id="5431149at2759"/>
<feature type="compositionally biased region" description="Gly residues" evidence="1">
    <location>
        <begin position="272"/>
        <end position="284"/>
    </location>
</feature>
<protein>
    <submittedName>
        <fullName evidence="2">Uncharacterized protein</fullName>
    </submittedName>
</protein>
<reference evidence="2" key="1">
    <citation type="journal article" date="2020" name="Stud. Mycol.">
        <title>101 Dothideomycetes genomes: a test case for predicting lifestyles and emergence of pathogens.</title>
        <authorList>
            <person name="Haridas S."/>
            <person name="Albert R."/>
            <person name="Binder M."/>
            <person name="Bloem J."/>
            <person name="Labutti K."/>
            <person name="Salamov A."/>
            <person name="Andreopoulos B."/>
            <person name="Baker S."/>
            <person name="Barry K."/>
            <person name="Bills G."/>
            <person name="Bluhm B."/>
            <person name="Cannon C."/>
            <person name="Castanera R."/>
            <person name="Culley D."/>
            <person name="Daum C."/>
            <person name="Ezra D."/>
            <person name="Gonzalez J."/>
            <person name="Henrissat B."/>
            <person name="Kuo A."/>
            <person name="Liang C."/>
            <person name="Lipzen A."/>
            <person name="Lutzoni F."/>
            <person name="Magnuson J."/>
            <person name="Mondo S."/>
            <person name="Nolan M."/>
            <person name="Ohm R."/>
            <person name="Pangilinan J."/>
            <person name="Park H.-J."/>
            <person name="Ramirez L."/>
            <person name="Alfaro M."/>
            <person name="Sun H."/>
            <person name="Tritt A."/>
            <person name="Yoshinaga Y."/>
            <person name="Zwiers L.-H."/>
            <person name="Turgeon B."/>
            <person name="Goodwin S."/>
            <person name="Spatafora J."/>
            <person name="Crous P."/>
            <person name="Grigoriev I."/>
        </authorList>
    </citation>
    <scope>NUCLEOTIDE SEQUENCE</scope>
    <source>
        <strain evidence="2">ATCC 16933</strain>
    </source>
</reference>
<feature type="compositionally biased region" description="Low complexity" evidence="1">
    <location>
        <begin position="285"/>
        <end position="308"/>
    </location>
</feature>
<dbReference type="Proteomes" id="UP000799766">
    <property type="component" value="Unassembled WGS sequence"/>
</dbReference>
<gene>
    <name evidence="2" type="ORF">BDY21DRAFT_368403</name>
</gene>
<name>A0A6A6PEA5_9PEZI</name>
<sequence length="372" mass="38316">MSLTILTPPFGSNVRTIPSPTLSTSSAQSMKSWRFSLQHVVHPISSRAKLVQRSGTAASSFVARDSKSISTETTGSFDAPSQEHHDAFDSWDTSSVDPQNRDAVLQSTAGSPYQRTPLEPIPGSRPVSPARALDGPFPAQDDPASPTTPTPTAATAGTSTKALELLDDDGEPFPTPTRPFAAAERATAAPPSSSSAACSRSVSQASSSRPGSSSPTATTAATAVPSPVDESHIHPLFRRDSPTPPPVATARTVVTASPFSGTPIHRPFSRAGGAGGGGGGGVGAPGVKSRSQSRAASPSPLAKSAAGSFESERVGGVAAREGHDEERGRSLAPQVPVERPITPPMPIPEFVLGASQRSSMLGYGRRTTSQER</sequence>
<evidence type="ECO:0000256" key="1">
    <source>
        <dbReference type="SAM" id="MobiDB-lite"/>
    </source>
</evidence>
<dbReference type="EMBL" id="MU001670">
    <property type="protein sequence ID" value="KAF2462334.1"/>
    <property type="molecule type" value="Genomic_DNA"/>
</dbReference>
<keyword evidence="3" id="KW-1185">Reference proteome</keyword>
<accession>A0A6A6PEA5</accession>
<dbReference type="AlphaFoldDB" id="A0A6A6PEA5"/>
<evidence type="ECO:0000313" key="3">
    <source>
        <dbReference type="Proteomes" id="UP000799766"/>
    </source>
</evidence>
<feature type="compositionally biased region" description="Basic and acidic residues" evidence="1">
    <location>
        <begin position="320"/>
        <end position="329"/>
    </location>
</feature>
<feature type="compositionally biased region" description="Basic and acidic residues" evidence="1">
    <location>
        <begin position="229"/>
        <end position="241"/>
    </location>
</feature>
<evidence type="ECO:0000313" key="2">
    <source>
        <dbReference type="EMBL" id="KAF2462334.1"/>
    </source>
</evidence>
<feature type="region of interest" description="Disordered" evidence="1">
    <location>
        <begin position="52"/>
        <end position="372"/>
    </location>
</feature>
<feature type="compositionally biased region" description="Low complexity" evidence="1">
    <location>
        <begin position="143"/>
        <end position="160"/>
    </location>
</feature>
<proteinExistence type="predicted"/>
<feature type="compositionally biased region" description="Low complexity" evidence="1">
    <location>
        <begin position="178"/>
        <end position="228"/>
    </location>
</feature>